<sequence length="289" mass="31697">MIRDIGYMKILKTGPGTSIQDLGRVGFAQFGVPSSGTLDLRSFAWVNHLLQNEESDAALEICQPGLNVKFDAPTLICLGGAKVAVKLNGNVLSNPSLLPIQANDLLEIGSMEIGAVLYLGIKNGFQAEKMMNSRSWFEGITKSGSAKKEQSIPYFTIQEIPKMTASKVKLDTSWLQEKIIAAYPGPEWNLLDKDSQEKLESSEFTISDLKNRMAIQLTELLPNNIPEMATSAAFPGTVQLTSGGRLLVLMMDAQVTGGYPRILQLTEHSISLIAQKKPQEKIIFKLKKL</sequence>
<evidence type="ECO:0000256" key="2">
    <source>
        <dbReference type="ARBA" id="ARBA00022801"/>
    </source>
</evidence>
<dbReference type="PANTHER" id="PTHR43309">
    <property type="entry name" value="5-OXOPROLINASE SUBUNIT C"/>
    <property type="match status" value="1"/>
</dbReference>
<dbReference type="RefSeq" id="WP_111610448.1">
    <property type="nucleotide sequence ID" value="NZ_QLLK01000002.1"/>
</dbReference>
<reference evidence="5 6" key="1">
    <citation type="submission" date="2018-06" db="EMBL/GenBank/DDBJ databases">
        <title>Genomic Encyclopedia of Archaeal and Bacterial Type Strains, Phase II (KMG-II): from individual species to whole genera.</title>
        <authorList>
            <person name="Goeker M."/>
        </authorList>
    </citation>
    <scope>NUCLEOTIDE SEQUENCE [LARGE SCALE GENOMIC DNA]</scope>
    <source>
        <strain evidence="5 6">DSM 23446</strain>
    </source>
</reference>
<dbReference type="PANTHER" id="PTHR43309:SF5">
    <property type="entry name" value="5-OXOPROLINASE SUBUNIT C"/>
    <property type="match status" value="1"/>
</dbReference>
<dbReference type="SMART" id="SM00797">
    <property type="entry name" value="AHS2"/>
    <property type="match status" value="1"/>
</dbReference>
<gene>
    <name evidence="5" type="ORF">LV83_01032</name>
</gene>
<dbReference type="GO" id="GO:0016787">
    <property type="term" value="F:hydrolase activity"/>
    <property type="evidence" value="ECO:0007669"/>
    <property type="project" value="UniProtKB-KW"/>
</dbReference>
<evidence type="ECO:0000313" key="5">
    <source>
        <dbReference type="EMBL" id="RAI94125.1"/>
    </source>
</evidence>
<comment type="caution">
    <text evidence="5">The sequence shown here is derived from an EMBL/GenBank/DDBJ whole genome shotgun (WGS) entry which is preliminary data.</text>
</comment>
<evidence type="ECO:0000313" key="6">
    <source>
        <dbReference type="Proteomes" id="UP000249610"/>
    </source>
</evidence>
<dbReference type="InterPro" id="IPR052708">
    <property type="entry name" value="PxpC"/>
</dbReference>
<keyword evidence="1" id="KW-0547">Nucleotide-binding</keyword>
<dbReference type="EMBL" id="QLLK01000002">
    <property type="protein sequence ID" value="RAI94125.1"/>
    <property type="molecule type" value="Genomic_DNA"/>
</dbReference>
<proteinExistence type="predicted"/>
<dbReference type="AlphaFoldDB" id="A0A327PP56"/>
<dbReference type="GO" id="GO:0005524">
    <property type="term" value="F:ATP binding"/>
    <property type="evidence" value="ECO:0007669"/>
    <property type="project" value="UniProtKB-KW"/>
</dbReference>
<name>A0A327PP56_9BACT</name>
<keyword evidence="2" id="KW-0378">Hydrolase</keyword>
<dbReference type="Gene3D" id="2.40.100.10">
    <property type="entry name" value="Cyclophilin-like"/>
    <property type="match status" value="1"/>
</dbReference>
<feature type="domain" description="Carboxyltransferase" evidence="4">
    <location>
        <begin position="29"/>
        <end position="289"/>
    </location>
</feature>
<evidence type="ECO:0000256" key="1">
    <source>
        <dbReference type="ARBA" id="ARBA00022741"/>
    </source>
</evidence>
<dbReference type="Proteomes" id="UP000249610">
    <property type="component" value="Unassembled WGS sequence"/>
</dbReference>
<organism evidence="5 6">
    <name type="scientific">Algoriphagus yeomjeoni</name>
    <dbReference type="NCBI Taxonomy" id="291403"/>
    <lineage>
        <taxon>Bacteria</taxon>
        <taxon>Pseudomonadati</taxon>
        <taxon>Bacteroidota</taxon>
        <taxon>Cytophagia</taxon>
        <taxon>Cytophagales</taxon>
        <taxon>Cyclobacteriaceae</taxon>
        <taxon>Algoriphagus</taxon>
    </lineage>
</organism>
<evidence type="ECO:0000256" key="3">
    <source>
        <dbReference type="ARBA" id="ARBA00022840"/>
    </source>
</evidence>
<accession>A0A327PP56</accession>
<keyword evidence="6" id="KW-1185">Reference proteome</keyword>
<protein>
    <submittedName>
        <fullName evidence="5">Biotin-dependent carboxylase-like uncharacterized protein</fullName>
    </submittedName>
</protein>
<keyword evidence="3" id="KW-0067">ATP-binding</keyword>
<evidence type="ECO:0000259" key="4">
    <source>
        <dbReference type="SMART" id="SM00797"/>
    </source>
</evidence>
<dbReference type="OrthoDB" id="9782422at2"/>
<dbReference type="InterPro" id="IPR029000">
    <property type="entry name" value="Cyclophilin-like_dom_sf"/>
</dbReference>
<dbReference type="Pfam" id="PF02626">
    <property type="entry name" value="CT_A_B"/>
    <property type="match status" value="1"/>
</dbReference>
<dbReference type="InterPro" id="IPR003778">
    <property type="entry name" value="CT_A_B"/>
</dbReference>